<keyword evidence="3" id="KW-1185">Reference proteome</keyword>
<proteinExistence type="predicted"/>
<reference evidence="2 3" key="1">
    <citation type="submission" date="2022-12" db="EMBL/GenBank/DDBJ databases">
        <title>Chromosome-scale assembly of the Ensete ventricosum genome.</title>
        <authorList>
            <person name="Dussert Y."/>
            <person name="Stocks J."/>
            <person name="Wendawek A."/>
            <person name="Woldeyes F."/>
            <person name="Nichols R.A."/>
            <person name="Borrell J.S."/>
        </authorList>
    </citation>
    <scope>NUCLEOTIDE SEQUENCE [LARGE SCALE GENOMIC DNA]</scope>
    <source>
        <strain evidence="3">cv. Maze</strain>
        <tissue evidence="2">Seeds</tissue>
    </source>
</reference>
<organism evidence="2 3">
    <name type="scientific">Ensete ventricosum</name>
    <name type="common">Abyssinian banana</name>
    <name type="synonym">Musa ensete</name>
    <dbReference type="NCBI Taxonomy" id="4639"/>
    <lineage>
        <taxon>Eukaryota</taxon>
        <taxon>Viridiplantae</taxon>
        <taxon>Streptophyta</taxon>
        <taxon>Embryophyta</taxon>
        <taxon>Tracheophyta</taxon>
        <taxon>Spermatophyta</taxon>
        <taxon>Magnoliopsida</taxon>
        <taxon>Liliopsida</taxon>
        <taxon>Zingiberales</taxon>
        <taxon>Musaceae</taxon>
        <taxon>Ensete</taxon>
    </lineage>
</organism>
<feature type="compositionally biased region" description="Basic and acidic residues" evidence="1">
    <location>
        <begin position="116"/>
        <end position="128"/>
    </location>
</feature>
<accession>A0AAV8RKA5</accession>
<comment type="caution">
    <text evidence="2">The sequence shown here is derived from an EMBL/GenBank/DDBJ whole genome shotgun (WGS) entry which is preliminary data.</text>
</comment>
<gene>
    <name evidence="2" type="ORF">OPV22_010050</name>
</gene>
<feature type="compositionally biased region" description="Basic and acidic residues" evidence="1">
    <location>
        <begin position="74"/>
        <end position="96"/>
    </location>
</feature>
<dbReference type="Proteomes" id="UP001222027">
    <property type="component" value="Unassembled WGS sequence"/>
</dbReference>
<protein>
    <submittedName>
        <fullName evidence="2">Uncharacterized protein</fullName>
    </submittedName>
</protein>
<dbReference type="EMBL" id="JAQQAF010000003">
    <property type="protein sequence ID" value="KAJ8499498.1"/>
    <property type="molecule type" value="Genomic_DNA"/>
</dbReference>
<evidence type="ECO:0000256" key="1">
    <source>
        <dbReference type="SAM" id="MobiDB-lite"/>
    </source>
</evidence>
<sequence length="138" mass="15208">MVAPALFLDLLPRINWWCSTDRIVLDGDAVGKEGTGGLSTDKRCRMPLRDMSTRAGRLLRNRSRKASSQVPDPSESHSSRKGVRGDEARSDRELSEHSCTTELLRSFSGAWPRTGAGREVRHELEPGRADTSVACTTV</sequence>
<dbReference type="AlphaFoldDB" id="A0AAV8RKA5"/>
<feature type="compositionally biased region" description="Basic and acidic residues" evidence="1">
    <location>
        <begin position="40"/>
        <end position="52"/>
    </location>
</feature>
<evidence type="ECO:0000313" key="2">
    <source>
        <dbReference type="EMBL" id="KAJ8499498.1"/>
    </source>
</evidence>
<feature type="region of interest" description="Disordered" evidence="1">
    <location>
        <begin position="29"/>
        <end position="138"/>
    </location>
</feature>
<name>A0AAV8RKA5_ENSVE</name>
<evidence type="ECO:0000313" key="3">
    <source>
        <dbReference type="Proteomes" id="UP001222027"/>
    </source>
</evidence>